<dbReference type="STRING" id="671143.DAMO_2484"/>
<dbReference type="InterPro" id="IPR010055">
    <property type="entry name" value="T2SS_protein-GspJ"/>
</dbReference>
<gene>
    <name evidence="4" type="ORF">DAMO_2484</name>
</gene>
<evidence type="ECO:0000256" key="2">
    <source>
        <dbReference type="ARBA" id="ARBA00021539"/>
    </source>
</evidence>
<reference evidence="4 5" key="1">
    <citation type="journal article" date="2010" name="Nature">
        <title>Nitrite-driven anaerobic methane oxidation by oxygenic bacteria.</title>
        <authorList>
            <person name="Ettwig K.F."/>
            <person name="Butler M.K."/>
            <person name="Le Paslier D."/>
            <person name="Pelletier E."/>
            <person name="Mangenot S."/>
            <person name="Kuypers M.M.M."/>
            <person name="Schreiber F."/>
            <person name="Dutilh B.E."/>
            <person name="Zedelius J."/>
            <person name="de Beer D."/>
            <person name="Gloerich J."/>
            <person name="Wessels H.J.C.T."/>
            <person name="van Allen T."/>
            <person name="Luesken F."/>
            <person name="Wu M."/>
            <person name="van de Pas-Schoonen K.T."/>
            <person name="Op den Camp H.J.M."/>
            <person name="Janssen-Megens E.M."/>
            <person name="Francoijs K-J."/>
            <person name="Stunnenberg H."/>
            <person name="Weissenbach J."/>
            <person name="Jetten M.S.M."/>
            <person name="Strous M."/>
        </authorList>
    </citation>
    <scope>NUCLEOTIDE SEQUENCE [LARGE SCALE GENOMIC DNA]</scope>
</reference>
<evidence type="ECO:0000313" key="4">
    <source>
        <dbReference type="EMBL" id="CBE69557.1"/>
    </source>
</evidence>
<keyword evidence="3" id="KW-0472">Membrane</keyword>
<dbReference type="SUPFAM" id="SSF54523">
    <property type="entry name" value="Pili subunits"/>
    <property type="match status" value="1"/>
</dbReference>
<name>D5MJH2_METO1</name>
<dbReference type="KEGG" id="mox:DAMO_2484"/>
<dbReference type="NCBIfam" id="TIGR02532">
    <property type="entry name" value="IV_pilin_GFxxxE"/>
    <property type="match status" value="1"/>
</dbReference>
<protein>
    <recommendedName>
        <fullName evidence="2">Type II secretion system protein J</fullName>
    </recommendedName>
</protein>
<evidence type="ECO:0000256" key="1">
    <source>
        <dbReference type="ARBA" id="ARBA00011084"/>
    </source>
</evidence>
<evidence type="ECO:0000313" key="5">
    <source>
        <dbReference type="Proteomes" id="UP000006898"/>
    </source>
</evidence>
<keyword evidence="3" id="KW-1133">Transmembrane helix</keyword>
<dbReference type="Pfam" id="PF07963">
    <property type="entry name" value="N_methyl"/>
    <property type="match status" value="1"/>
</dbReference>
<keyword evidence="3" id="KW-0812">Transmembrane</keyword>
<dbReference type="PROSITE" id="PS00409">
    <property type="entry name" value="PROKAR_NTER_METHYL"/>
    <property type="match status" value="1"/>
</dbReference>
<dbReference type="AlphaFoldDB" id="D5MJH2"/>
<dbReference type="eggNOG" id="COG4966">
    <property type="taxonomic scope" value="Bacteria"/>
</dbReference>
<organism evidence="4 5">
    <name type="scientific">Methylomirabilis oxygeniifera</name>
    <dbReference type="NCBI Taxonomy" id="671143"/>
    <lineage>
        <taxon>Bacteria</taxon>
        <taxon>Candidatus Methylomirabilota</taxon>
        <taxon>Candidatus Methylomirabilia</taxon>
        <taxon>Candidatus Methylomirabilales</taxon>
        <taxon>Candidatus Methylomirabilaceae</taxon>
        <taxon>Candidatus Methylomirabilis</taxon>
    </lineage>
</organism>
<proteinExistence type="inferred from homology"/>
<dbReference type="GO" id="GO:0015627">
    <property type="term" value="C:type II protein secretion system complex"/>
    <property type="evidence" value="ECO:0007669"/>
    <property type="project" value="InterPro"/>
</dbReference>
<dbReference type="EMBL" id="FP565575">
    <property type="protein sequence ID" value="CBE69557.1"/>
    <property type="molecule type" value="Genomic_DNA"/>
</dbReference>
<sequence>MSSNKNVLSVKCQVLSEDHFELRTQHSTLNTQHSEPSGEAGFTLLELLISLTIVALIFVAVLGAIQIGVKSWEGGEARAEESQRNRTLVDTLARDLTMIYPLRVKEQDKDVMVFHGKSDSLEFATLPQIYGAEPFSHMVRIVSYTVESDRGLVATTSYPLAGSTSAVLDGQAKLLDERISEVRFRYLVPEGRSEENLPPAWHDSWDPSRDDMLVPPSRIVPSPSSLRALKGSNRLPLAVELTLTIRQTRSREIRELILPPLVLPIQVGRTL</sequence>
<dbReference type="Pfam" id="PF11612">
    <property type="entry name" value="T2SSJ"/>
    <property type="match status" value="1"/>
</dbReference>
<dbReference type="HOGENOM" id="CLU_1025592_0_0_0"/>
<dbReference type="InterPro" id="IPR012902">
    <property type="entry name" value="N_methyl_site"/>
</dbReference>
<dbReference type="GO" id="GO:0015628">
    <property type="term" value="P:protein secretion by the type II secretion system"/>
    <property type="evidence" value="ECO:0007669"/>
    <property type="project" value="InterPro"/>
</dbReference>
<dbReference type="Proteomes" id="UP000006898">
    <property type="component" value="Chromosome"/>
</dbReference>
<evidence type="ECO:0000256" key="3">
    <source>
        <dbReference type="SAM" id="Phobius"/>
    </source>
</evidence>
<accession>D5MJH2</accession>
<dbReference type="InterPro" id="IPR045584">
    <property type="entry name" value="Pilin-like"/>
</dbReference>
<comment type="similarity">
    <text evidence="1">Belongs to the GSP J family.</text>
</comment>
<feature type="transmembrane region" description="Helical" evidence="3">
    <location>
        <begin position="47"/>
        <end position="69"/>
    </location>
</feature>